<feature type="signal peptide" evidence="2">
    <location>
        <begin position="1"/>
        <end position="25"/>
    </location>
</feature>
<feature type="chain" id="PRO_5002512945" description="Tetratricopeptide repeat protein" evidence="2">
    <location>
        <begin position="26"/>
        <end position="245"/>
    </location>
</feature>
<organism evidence="3 4">
    <name type="scientific">Sandaracinus amylolyticus</name>
    <dbReference type="NCBI Taxonomy" id="927083"/>
    <lineage>
        <taxon>Bacteria</taxon>
        <taxon>Pseudomonadati</taxon>
        <taxon>Myxococcota</taxon>
        <taxon>Polyangia</taxon>
        <taxon>Polyangiales</taxon>
        <taxon>Sandaracinaceae</taxon>
        <taxon>Sandaracinus</taxon>
    </lineage>
</organism>
<accession>A0A0F6YMP1</accession>
<dbReference type="Pfam" id="PF13432">
    <property type="entry name" value="TPR_16"/>
    <property type="match status" value="1"/>
</dbReference>
<keyword evidence="1" id="KW-0812">Transmembrane</keyword>
<dbReference type="AlphaFoldDB" id="A0A0F6YMP1"/>
<reference evidence="3 4" key="1">
    <citation type="submission" date="2015-03" db="EMBL/GenBank/DDBJ databases">
        <title>Genome assembly of Sandaracinus amylolyticus DSM 53668.</title>
        <authorList>
            <person name="Sharma G."/>
            <person name="Subramanian S."/>
        </authorList>
    </citation>
    <scope>NUCLEOTIDE SEQUENCE [LARGE SCALE GENOMIC DNA]</scope>
    <source>
        <strain evidence="3 4">DSM 53668</strain>
    </source>
</reference>
<sequence>MMLRVFASLLFVVALLAPSLTRAQAARELSPAEVEEARALFVAGSAAVESGRWADAVSSFERAYEITGAPSALYNLGLALRALGRHRDARDAFDRLLTAHTLDDAELRREVEQMRTEEAARVAVLELVGLDADARHAIRFDGRDVADDGARPLDVETDAGAHTLIAEREGFRPFVWEGELADGERRAVRALFEPVATASASDDTALHVVLVVSAIAAVAAGGAILGYVLYEDAQVRPLYDQRVEP</sequence>
<dbReference type="SUPFAM" id="SSF48452">
    <property type="entry name" value="TPR-like"/>
    <property type="match status" value="1"/>
</dbReference>
<dbReference type="EMBL" id="CP011125">
    <property type="protein sequence ID" value="AKF11578.1"/>
    <property type="molecule type" value="Genomic_DNA"/>
</dbReference>
<protein>
    <recommendedName>
        <fullName evidence="5">Tetratricopeptide repeat protein</fullName>
    </recommendedName>
</protein>
<evidence type="ECO:0000256" key="1">
    <source>
        <dbReference type="SAM" id="Phobius"/>
    </source>
</evidence>
<keyword evidence="2" id="KW-0732">Signal</keyword>
<evidence type="ECO:0000313" key="4">
    <source>
        <dbReference type="Proteomes" id="UP000034883"/>
    </source>
</evidence>
<dbReference type="KEGG" id="samy:DB32_008727"/>
<keyword evidence="1" id="KW-0472">Membrane</keyword>
<evidence type="ECO:0000256" key="2">
    <source>
        <dbReference type="SAM" id="SignalP"/>
    </source>
</evidence>
<proteinExistence type="predicted"/>
<evidence type="ECO:0008006" key="5">
    <source>
        <dbReference type="Google" id="ProtNLM"/>
    </source>
</evidence>
<gene>
    <name evidence="3" type="ORF">DB32_008727</name>
</gene>
<keyword evidence="4" id="KW-1185">Reference proteome</keyword>
<dbReference type="Proteomes" id="UP000034883">
    <property type="component" value="Chromosome"/>
</dbReference>
<evidence type="ECO:0000313" key="3">
    <source>
        <dbReference type="EMBL" id="AKF11578.1"/>
    </source>
</evidence>
<feature type="transmembrane region" description="Helical" evidence="1">
    <location>
        <begin position="205"/>
        <end position="230"/>
    </location>
</feature>
<dbReference type="Gene3D" id="1.25.40.10">
    <property type="entry name" value="Tetratricopeptide repeat domain"/>
    <property type="match status" value="1"/>
</dbReference>
<keyword evidence="1" id="KW-1133">Transmembrane helix</keyword>
<name>A0A0F6YMP1_9BACT</name>
<dbReference type="STRING" id="927083.DB32_008727"/>
<dbReference type="InterPro" id="IPR011990">
    <property type="entry name" value="TPR-like_helical_dom_sf"/>
</dbReference>